<protein>
    <submittedName>
        <fullName evidence="2">Glyoxalase-like domain protein</fullName>
    </submittedName>
</protein>
<keyword evidence="3" id="KW-1185">Reference proteome</keyword>
<dbReference type="OrthoDB" id="9807407at2"/>
<dbReference type="Pfam" id="PF00903">
    <property type="entry name" value="Glyoxalase"/>
    <property type="match status" value="1"/>
</dbReference>
<dbReference type="EMBL" id="UXAW01000136">
    <property type="protein sequence ID" value="VDC33930.1"/>
    <property type="molecule type" value="Genomic_DNA"/>
</dbReference>
<reference evidence="2 3" key="1">
    <citation type="submission" date="2018-11" db="EMBL/GenBank/DDBJ databases">
        <authorList>
            <person name="Criscuolo A."/>
        </authorList>
    </citation>
    <scope>NUCLEOTIDE SEQUENCE [LARGE SCALE GENOMIC DNA]</scope>
    <source>
        <strain evidence="2">ACIP111625</strain>
    </source>
</reference>
<organism evidence="2 3">
    <name type="scientific">Pseudogemmobacter humi</name>
    <dbReference type="NCBI Taxonomy" id="2483812"/>
    <lineage>
        <taxon>Bacteria</taxon>
        <taxon>Pseudomonadati</taxon>
        <taxon>Pseudomonadota</taxon>
        <taxon>Alphaproteobacteria</taxon>
        <taxon>Rhodobacterales</taxon>
        <taxon>Paracoccaceae</taxon>
        <taxon>Pseudogemmobacter</taxon>
    </lineage>
</organism>
<dbReference type="RefSeq" id="WP_124088794.1">
    <property type="nucleotide sequence ID" value="NZ_UXAW01000136.1"/>
</dbReference>
<dbReference type="InterPro" id="IPR037523">
    <property type="entry name" value="VOC_core"/>
</dbReference>
<accession>A0A3P5XGR1</accession>
<dbReference type="SUPFAM" id="SSF54593">
    <property type="entry name" value="Glyoxalase/Bleomycin resistance protein/Dihydroxybiphenyl dioxygenase"/>
    <property type="match status" value="1"/>
</dbReference>
<evidence type="ECO:0000313" key="3">
    <source>
        <dbReference type="Proteomes" id="UP000277498"/>
    </source>
</evidence>
<gene>
    <name evidence="2" type="ORF">XINFAN_04134</name>
</gene>
<dbReference type="PANTHER" id="PTHR35006:SF1">
    <property type="entry name" value="BLL2941 PROTEIN"/>
    <property type="match status" value="1"/>
</dbReference>
<proteinExistence type="predicted"/>
<name>A0A3P5XGR1_9RHOB</name>
<dbReference type="CDD" id="cd07262">
    <property type="entry name" value="VOC_like"/>
    <property type="match status" value="1"/>
</dbReference>
<dbReference type="InterPro" id="IPR029068">
    <property type="entry name" value="Glyas_Bleomycin-R_OHBP_Dase"/>
</dbReference>
<sequence>MFAYTMLGTNDLARAVAFYAPLMDLLGQPRVGGDDALVTWGSYDDYDRPGFSVGKPVDGLPAGAGNGSMLAFRADEAALVDRLYEAAMAAGGRCEGPPGPRPGVWPGFYAAYVRDPDGNKISFACYHDPADVPVFDKP</sequence>
<dbReference type="Gene3D" id="3.10.180.10">
    <property type="entry name" value="2,3-Dihydroxybiphenyl 1,2-Dioxygenase, domain 1"/>
    <property type="match status" value="1"/>
</dbReference>
<feature type="domain" description="VOC" evidence="1">
    <location>
        <begin position="1"/>
        <end position="126"/>
    </location>
</feature>
<dbReference type="AlphaFoldDB" id="A0A3P5XGR1"/>
<dbReference type="Proteomes" id="UP000277498">
    <property type="component" value="Unassembled WGS sequence"/>
</dbReference>
<dbReference type="InterPro" id="IPR004360">
    <property type="entry name" value="Glyas_Fos-R_dOase_dom"/>
</dbReference>
<evidence type="ECO:0000259" key="1">
    <source>
        <dbReference type="PROSITE" id="PS51819"/>
    </source>
</evidence>
<dbReference type="PANTHER" id="PTHR35006">
    <property type="entry name" value="GLYOXALASE FAMILY PROTEIN (AFU_ORTHOLOGUE AFUA_5G14830)"/>
    <property type="match status" value="1"/>
</dbReference>
<evidence type="ECO:0000313" key="2">
    <source>
        <dbReference type="EMBL" id="VDC33930.1"/>
    </source>
</evidence>
<dbReference type="PROSITE" id="PS51819">
    <property type="entry name" value="VOC"/>
    <property type="match status" value="1"/>
</dbReference>